<dbReference type="InterPro" id="IPR039375">
    <property type="entry name" value="NodN-like"/>
</dbReference>
<name>A0ABV3Z0P3_9PROT</name>
<dbReference type="PANTHER" id="PTHR42993">
    <property type="entry name" value="MAOC-LIKE DEHYDRATASE DOMAIN-CONTAINING PROTEIN"/>
    <property type="match status" value="1"/>
</dbReference>
<accession>A0ABV3Z0P3</accession>
<dbReference type="CDD" id="cd03450">
    <property type="entry name" value="NodN"/>
    <property type="match status" value="1"/>
</dbReference>
<evidence type="ECO:0000313" key="2">
    <source>
        <dbReference type="EMBL" id="MEX6632355.1"/>
    </source>
</evidence>
<proteinExistence type="predicted"/>
<organism evidence="2 3">
    <name type="scientific">Hyphococcus lacteus</name>
    <dbReference type="NCBI Taxonomy" id="3143536"/>
    <lineage>
        <taxon>Bacteria</taxon>
        <taxon>Pseudomonadati</taxon>
        <taxon>Pseudomonadota</taxon>
        <taxon>Alphaproteobacteria</taxon>
        <taxon>Parvularculales</taxon>
        <taxon>Parvularculaceae</taxon>
        <taxon>Hyphococcus</taxon>
    </lineage>
</organism>
<keyword evidence="3" id="KW-1185">Reference proteome</keyword>
<reference evidence="2 3" key="1">
    <citation type="submission" date="2024-05" db="EMBL/GenBank/DDBJ databases">
        <title>Three bacterial strains, DH-69, EH-24, and ECK-19 isolated from coastal sediments.</title>
        <authorList>
            <person name="Ye Y.-Q."/>
            <person name="Du Z.-J."/>
        </authorList>
    </citation>
    <scope>NUCLEOTIDE SEQUENCE [LARGE SCALE GENOMIC DNA]</scope>
    <source>
        <strain evidence="2 3">ECK-19</strain>
    </source>
</reference>
<dbReference type="Gene3D" id="3.10.129.10">
    <property type="entry name" value="Hotdog Thioesterase"/>
    <property type="match status" value="1"/>
</dbReference>
<evidence type="ECO:0000259" key="1">
    <source>
        <dbReference type="Pfam" id="PF01575"/>
    </source>
</evidence>
<dbReference type="EMBL" id="JBEHZE010000001">
    <property type="protein sequence ID" value="MEX6632355.1"/>
    <property type="molecule type" value="Genomic_DNA"/>
</dbReference>
<evidence type="ECO:0000313" key="3">
    <source>
        <dbReference type="Proteomes" id="UP001560685"/>
    </source>
</evidence>
<comment type="caution">
    <text evidence="2">The sequence shown here is derived from an EMBL/GenBank/DDBJ whole genome shotgun (WGS) entry which is preliminary data.</text>
</comment>
<dbReference type="RefSeq" id="WP_369312281.1">
    <property type="nucleotide sequence ID" value="NZ_JBEHZE010000001.1"/>
</dbReference>
<dbReference type="Proteomes" id="UP001560685">
    <property type="component" value="Unassembled WGS sequence"/>
</dbReference>
<gene>
    <name evidence="2" type="ORF">ABFZ84_02230</name>
</gene>
<dbReference type="InterPro" id="IPR029069">
    <property type="entry name" value="HotDog_dom_sf"/>
</dbReference>
<dbReference type="InterPro" id="IPR002539">
    <property type="entry name" value="MaoC-like_dom"/>
</dbReference>
<sequence length="151" mass="16510">MPTATTENIAEFVGKSTGTSDWLVIDQEKINQFADVTHDHQFIHVNPEAAAKTPFGTTIAHGFLTLSLLSKFAEGGVIALEGVKMGVNYGFEKVRFVTPVKSGSRVRGHFTLMSADSKVPGQWSLKYAVKVEIEGEPKPALVAEWLTMQFV</sequence>
<dbReference type="Pfam" id="PF01575">
    <property type="entry name" value="MaoC_dehydratas"/>
    <property type="match status" value="1"/>
</dbReference>
<dbReference type="SUPFAM" id="SSF54637">
    <property type="entry name" value="Thioesterase/thiol ester dehydrase-isomerase"/>
    <property type="match status" value="1"/>
</dbReference>
<feature type="domain" description="MaoC-like" evidence="1">
    <location>
        <begin position="13"/>
        <end position="112"/>
    </location>
</feature>
<dbReference type="PANTHER" id="PTHR42993:SF1">
    <property type="entry name" value="MAOC-LIKE DEHYDRATASE DOMAIN-CONTAINING PROTEIN"/>
    <property type="match status" value="1"/>
</dbReference>
<protein>
    <submittedName>
        <fullName evidence="2">MaoC family dehydratase</fullName>
    </submittedName>
</protein>